<organism evidence="2 3">
    <name type="scientific">Streptomyces paradoxus</name>
    <dbReference type="NCBI Taxonomy" id="66375"/>
    <lineage>
        <taxon>Bacteria</taxon>
        <taxon>Bacillati</taxon>
        <taxon>Actinomycetota</taxon>
        <taxon>Actinomycetes</taxon>
        <taxon>Kitasatosporales</taxon>
        <taxon>Streptomycetaceae</taxon>
        <taxon>Streptomyces</taxon>
    </lineage>
</organism>
<evidence type="ECO:0000256" key="1">
    <source>
        <dbReference type="SAM" id="Phobius"/>
    </source>
</evidence>
<dbReference type="Pfam" id="PF19862">
    <property type="entry name" value="DUF6336"/>
    <property type="match status" value="1"/>
</dbReference>
<dbReference type="EMBL" id="JACHGV010000015">
    <property type="protein sequence ID" value="MBB6080984.1"/>
    <property type="molecule type" value="Genomic_DNA"/>
</dbReference>
<dbReference type="RefSeq" id="WP_184566400.1">
    <property type="nucleotide sequence ID" value="NZ_BAAARS010000012.1"/>
</dbReference>
<feature type="transmembrane region" description="Helical" evidence="1">
    <location>
        <begin position="20"/>
        <end position="40"/>
    </location>
</feature>
<keyword evidence="1" id="KW-1133">Transmembrane helix</keyword>
<dbReference type="InterPro" id="IPR046299">
    <property type="entry name" value="DUF6336"/>
</dbReference>
<reference evidence="2 3" key="1">
    <citation type="submission" date="2020-08" db="EMBL/GenBank/DDBJ databases">
        <title>Genomic Encyclopedia of Type Strains, Phase IV (KMG-IV): sequencing the most valuable type-strain genomes for metagenomic binning, comparative biology and taxonomic classification.</title>
        <authorList>
            <person name="Goeker M."/>
        </authorList>
    </citation>
    <scope>NUCLEOTIDE SEQUENCE [LARGE SCALE GENOMIC DNA]</scope>
    <source>
        <strain evidence="2 3">DSM 43350</strain>
    </source>
</reference>
<evidence type="ECO:0000313" key="2">
    <source>
        <dbReference type="EMBL" id="MBB6080984.1"/>
    </source>
</evidence>
<dbReference type="AlphaFoldDB" id="A0A7W9THZ6"/>
<protein>
    <submittedName>
        <fullName evidence="2">Uncharacterized protein</fullName>
    </submittedName>
</protein>
<keyword evidence="3" id="KW-1185">Reference proteome</keyword>
<accession>A0A7W9THZ6</accession>
<proteinExistence type="predicted"/>
<gene>
    <name evidence="2" type="ORF">HNR57_006935</name>
</gene>
<comment type="caution">
    <text evidence="2">The sequence shown here is derived from an EMBL/GenBank/DDBJ whole genome shotgun (WGS) entry which is preliminary data.</text>
</comment>
<keyword evidence="1" id="KW-0472">Membrane</keyword>
<feature type="transmembrane region" description="Helical" evidence="1">
    <location>
        <begin position="102"/>
        <end position="120"/>
    </location>
</feature>
<feature type="transmembrane region" description="Helical" evidence="1">
    <location>
        <begin position="47"/>
        <end position="70"/>
    </location>
</feature>
<sequence length="132" mass="14412">MDDDRVITPRLRLNGVVWRGALFGLLGTVPLAVTALCIADHHNRQEFLCIVSGLGLFGACSFVVGARFWWASGGDIRRWRDWRTINGQTAAVTVVGPLAKRLGMLLIVLGVAALGLYHLVHAAPYGSWLHSH</sequence>
<dbReference type="Proteomes" id="UP000591537">
    <property type="component" value="Unassembled WGS sequence"/>
</dbReference>
<name>A0A7W9THZ6_9ACTN</name>
<evidence type="ECO:0000313" key="3">
    <source>
        <dbReference type="Proteomes" id="UP000591537"/>
    </source>
</evidence>
<keyword evidence="1" id="KW-0812">Transmembrane</keyword>